<name>T1EU53_HELRO</name>
<dbReference type="EMBL" id="KB097495">
    <property type="protein sequence ID" value="ESN96446.1"/>
    <property type="molecule type" value="Genomic_DNA"/>
</dbReference>
<feature type="signal peptide" evidence="1">
    <location>
        <begin position="1"/>
        <end position="19"/>
    </location>
</feature>
<dbReference type="HOGENOM" id="CLU_1940390_0_0_1"/>
<dbReference type="InParanoid" id="T1EU53"/>
<proteinExistence type="predicted"/>
<dbReference type="GeneID" id="20200103"/>
<dbReference type="Proteomes" id="UP000015101">
    <property type="component" value="Unassembled WGS sequence"/>
</dbReference>
<keyword evidence="1" id="KW-0732">Signal</keyword>
<dbReference type="EMBL" id="AMQM01001392">
    <property type="status" value="NOT_ANNOTATED_CDS"/>
    <property type="molecule type" value="Genomic_DNA"/>
</dbReference>
<feature type="domain" description="Reelin" evidence="2">
    <location>
        <begin position="29"/>
        <end position="89"/>
    </location>
</feature>
<accession>T1EU53</accession>
<evidence type="ECO:0000259" key="2">
    <source>
        <dbReference type="Pfam" id="PF02014"/>
    </source>
</evidence>
<dbReference type="RefSeq" id="XP_009025608.1">
    <property type="nucleotide sequence ID" value="XM_009027360.1"/>
</dbReference>
<dbReference type="InterPro" id="IPR002861">
    <property type="entry name" value="Reeler_dom"/>
</dbReference>
<evidence type="ECO:0000313" key="3">
    <source>
        <dbReference type="EMBL" id="ESN96446.1"/>
    </source>
</evidence>
<dbReference type="OrthoDB" id="6353267at2759"/>
<reference evidence="3 5" key="2">
    <citation type="journal article" date="2013" name="Nature">
        <title>Insights into bilaterian evolution from three spiralian genomes.</title>
        <authorList>
            <person name="Simakov O."/>
            <person name="Marletaz F."/>
            <person name="Cho S.J."/>
            <person name="Edsinger-Gonzales E."/>
            <person name="Havlak P."/>
            <person name="Hellsten U."/>
            <person name="Kuo D.H."/>
            <person name="Larsson T."/>
            <person name="Lv J."/>
            <person name="Arendt D."/>
            <person name="Savage R."/>
            <person name="Osoegawa K."/>
            <person name="de Jong P."/>
            <person name="Grimwood J."/>
            <person name="Chapman J.A."/>
            <person name="Shapiro H."/>
            <person name="Aerts A."/>
            <person name="Otillar R.P."/>
            <person name="Terry A.Y."/>
            <person name="Boore J.L."/>
            <person name="Grigoriev I.V."/>
            <person name="Lindberg D.R."/>
            <person name="Seaver E.C."/>
            <person name="Weisblat D.A."/>
            <person name="Putnam N.H."/>
            <person name="Rokhsar D.S."/>
        </authorList>
    </citation>
    <scope>NUCLEOTIDE SEQUENCE</scope>
</reference>
<reference evidence="5" key="1">
    <citation type="submission" date="2012-12" db="EMBL/GenBank/DDBJ databases">
        <authorList>
            <person name="Hellsten U."/>
            <person name="Grimwood J."/>
            <person name="Chapman J.A."/>
            <person name="Shapiro H."/>
            <person name="Aerts A."/>
            <person name="Otillar R.P."/>
            <person name="Terry A.Y."/>
            <person name="Boore J.L."/>
            <person name="Simakov O."/>
            <person name="Marletaz F."/>
            <person name="Cho S.-J."/>
            <person name="Edsinger-Gonzales E."/>
            <person name="Havlak P."/>
            <person name="Kuo D.-H."/>
            <person name="Larsson T."/>
            <person name="Lv J."/>
            <person name="Arendt D."/>
            <person name="Savage R."/>
            <person name="Osoegawa K."/>
            <person name="de Jong P."/>
            <person name="Lindberg D.R."/>
            <person name="Seaver E.C."/>
            <person name="Weisblat D.A."/>
            <person name="Putnam N.H."/>
            <person name="Grigoriev I.V."/>
            <person name="Rokhsar D.S."/>
        </authorList>
    </citation>
    <scope>NUCLEOTIDE SEQUENCE</scope>
</reference>
<dbReference type="CTD" id="20200103"/>
<keyword evidence="5" id="KW-1185">Reference proteome</keyword>
<feature type="chain" id="PRO_5010980045" description="Reelin domain-containing protein" evidence="1">
    <location>
        <begin position="20"/>
        <end position="130"/>
    </location>
</feature>
<organism evidence="4 5">
    <name type="scientific">Helobdella robusta</name>
    <name type="common">Californian leech</name>
    <dbReference type="NCBI Taxonomy" id="6412"/>
    <lineage>
        <taxon>Eukaryota</taxon>
        <taxon>Metazoa</taxon>
        <taxon>Spiralia</taxon>
        <taxon>Lophotrochozoa</taxon>
        <taxon>Annelida</taxon>
        <taxon>Clitellata</taxon>
        <taxon>Hirudinea</taxon>
        <taxon>Rhynchobdellida</taxon>
        <taxon>Glossiphoniidae</taxon>
        <taxon>Helobdella</taxon>
    </lineage>
</organism>
<dbReference type="AlphaFoldDB" id="T1EU53"/>
<sequence length="130" mass="14101">MRKNLKLLISVLQLAVLNAFRNGAPESTCATLAPEHGEKSFQTSHPGHTITVEKDASNYKVTIDSLDAENKIGGFILKAMDLQNKSIGKCTVVVRFAHFWLVVSDVIAVSSARSITSKFNDKSAIVIKAS</sequence>
<evidence type="ECO:0000313" key="4">
    <source>
        <dbReference type="EnsemblMetazoa" id="HelroP163507"/>
    </source>
</evidence>
<dbReference type="KEGG" id="hro:HELRODRAFT_163507"/>
<evidence type="ECO:0000313" key="5">
    <source>
        <dbReference type="Proteomes" id="UP000015101"/>
    </source>
</evidence>
<dbReference type="Pfam" id="PF02014">
    <property type="entry name" value="Reeler"/>
    <property type="match status" value="1"/>
</dbReference>
<evidence type="ECO:0000256" key="1">
    <source>
        <dbReference type="SAM" id="SignalP"/>
    </source>
</evidence>
<reference evidence="4" key="3">
    <citation type="submission" date="2015-06" db="UniProtKB">
        <authorList>
            <consortium name="EnsemblMetazoa"/>
        </authorList>
    </citation>
    <scope>IDENTIFICATION</scope>
</reference>
<protein>
    <recommendedName>
        <fullName evidence="2">Reelin domain-containing protein</fullName>
    </recommendedName>
</protein>
<gene>
    <name evidence="4" type="primary">20200103</name>
    <name evidence="3" type="ORF">HELRODRAFT_163507</name>
</gene>
<dbReference type="EnsemblMetazoa" id="HelroT163507">
    <property type="protein sequence ID" value="HelroP163507"/>
    <property type="gene ID" value="HelroG163507"/>
</dbReference>